<dbReference type="Proteomes" id="UP000050326">
    <property type="component" value="Unassembled WGS sequence"/>
</dbReference>
<comment type="caution">
    <text evidence="1">The sequence shown here is derived from an EMBL/GenBank/DDBJ whole genome shotgun (WGS) entry which is preliminary data.</text>
</comment>
<protein>
    <submittedName>
        <fullName evidence="1">Uncharacterized protein</fullName>
    </submittedName>
</protein>
<sequence>MSNQKYQCCFCGDKIESNQIDITALLVVSNWDKERDLQQEQQLFCHMECLQNKLADNVPLYIADIID</sequence>
<evidence type="ECO:0000313" key="1">
    <source>
        <dbReference type="EMBL" id="KPU42118.1"/>
    </source>
</evidence>
<dbReference type="OrthoDB" id="2972849at2"/>
<organism evidence="1 2">
    <name type="scientific">Oxobacter pfennigii</name>
    <dbReference type="NCBI Taxonomy" id="36849"/>
    <lineage>
        <taxon>Bacteria</taxon>
        <taxon>Bacillati</taxon>
        <taxon>Bacillota</taxon>
        <taxon>Clostridia</taxon>
        <taxon>Eubacteriales</taxon>
        <taxon>Clostridiaceae</taxon>
        <taxon>Oxobacter</taxon>
    </lineage>
</organism>
<keyword evidence="2" id="KW-1185">Reference proteome</keyword>
<proteinExistence type="predicted"/>
<evidence type="ECO:0000313" key="2">
    <source>
        <dbReference type="Proteomes" id="UP000050326"/>
    </source>
</evidence>
<dbReference type="STRING" id="36849.OXPF_38970"/>
<dbReference type="EMBL" id="LKET01000068">
    <property type="protein sequence ID" value="KPU42118.1"/>
    <property type="molecule type" value="Genomic_DNA"/>
</dbReference>
<gene>
    <name evidence="1" type="ORF">OXPF_38970</name>
</gene>
<dbReference type="RefSeq" id="WP_054876864.1">
    <property type="nucleotide sequence ID" value="NZ_LKET01000068.1"/>
</dbReference>
<accession>A0A0P8Y6S9</accession>
<reference evidence="1 2" key="1">
    <citation type="submission" date="2015-09" db="EMBL/GenBank/DDBJ databases">
        <title>Genome sequence of Oxobacter pfennigii DSM 3222.</title>
        <authorList>
            <person name="Poehlein A."/>
            <person name="Bengelsdorf F.R."/>
            <person name="Schiel-Bengelsdorf B."/>
            <person name="Duerre P."/>
            <person name="Daniel R."/>
        </authorList>
    </citation>
    <scope>NUCLEOTIDE SEQUENCE [LARGE SCALE GENOMIC DNA]</scope>
    <source>
        <strain evidence="1 2">DSM 3222</strain>
    </source>
</reference>
<name>A0A0P8Y6S9_9CLOT</name>
<dbReference type="AlphaFoldDB" id="A0A0P8Y6S9"/>